<evidence type="ECO:0000256" key="1">
    <source>
        <dbReference type="ARBA" id="ARBA00004123"/>
    </source>
</evidence>
<dbReference type="PANTHER" id="PTHR31839:SF2">
    <property type="entry name" value="DEHYDRATION-RESPONSIVE ELEMENT-BINDING PROTEIN 1D"/>
    <property type="match status" value="1"/>
</dbReference>
<gene>
    <name evidence="10" type="primary">LOC115994143</name>
</gene>
<feature type="transmembrane region" description="Helical" evidence="8">
    <location>
        <begin position="166"/>
        <end position="189"/>
    </location>
</feature>
<dbReference type="InterPro" id="IPR036955">
    <property type="entry name" value="AP2/ERF_dom_sf"/>
</dbReference>
<evidence type="ECO:0000256" key="7">
    <source>
        <dbReference type="ARBA" id="ARBA00024343"/>
    </source>
</evidence>
<reference evidence="10 11" key="1">
    <citation type="journal article" date="2016" name="G3 (Bethesda)">
        <title>First Draft Assembly and Annotation of the Genome of a California Endemic Oak Quercus lobata Nee (Fagaceae).</title>
        <authorList>
            <person name="Sork V.L."/>
            <person name="Fitz-Gibbon S.T."/>
            <person name="Puiu D."/>
            <person name="Crepeau M."/>
            <person name="Gugger P.F."/>
            <person name="Sherman R."/>
            <person name="Stevens K."/>
            <person name="Langley C.H."/>
            <person name="Pellegrini M."/>
            <person name="Salzberg S.L."/>
        </authorList>
    </citation>
    <scope>NUCLEOTIDE SEQUENCE [LARGE SCALE GENOMIC DNA]</scope>
    <source>
        <strain evidence="10 11">cv. SW786</strain>
    </source>
</reference>
<keyword evidence="5" id="KW-0804">Transcription</keyword>
<proteinExistence type="inferred from homology"/>
<evidence type="ECO:0000256" key="3">
    <source>
        <dbReference type="ARBA" id="ARBA00023125"/>
    </source>
</evidence>
<dbReference type="CDD" id="cd00018">
    <property type="entry name" value="AP2"/>
    <property type="match status" value="1"/>
</dbReference>
<evidence type="ECO:0000256" key="4">
    <source>
        <dbReference type="ARBA" id="ARBA00023159"/>
    </source>
</evidence>
<keyword evidence="8" id="KW-0812">Transmembrane</keyword>
<dbReference type="Gramene" id="QL06p044858:mrna">
    <property type="protein sequence ID" value="QL06p044858:mrna:CDS:1"/>
    <property type="gene ID" value="QL06p044858"/>
</dbReference>
<dbReference type="InterPro" id="IPR016177">
    <property type="entry name" value="DNA-bd_dom_sf"/>
</dbReference>
<dbReference type="Gene3D" id="3.30.730.10">
    <property type="entry name" value="AP2/ERF domain"/>
    <property type="match status" value="1"/>
</dbReference>
<sequence length="244" mass="26854">MDVLRHYSDPQYLMGSDICSSEFESGSGRIVNLSDEEVMLASQNPKKRDGRKKFKKTRHPVYRGVRRKNPWKWVCEMREPNKKSRIWLGTFPTAEMAARAHDVAAIALRGKSGCLNFADSAWRLPVPASAAAKDIQRAAAEAAEAFRPAELDRVFGDESRWKFESAAAAAVVVAAAAAAVAATAAAIAMEMEEEGVFFMDEEAVFGMPGLLANLAEGMLLPPPHCYDGDDIETDTDMFLWSYSI</sequence>
<evidence type="ECO:0000313" key="10">
    <source>
        <dbReference type="EnsemblPlants" id="QL06p044858:mrna:CDS:1"/>
    </source>
</evidence>
<dbReference type="PRINTS" id="PR00367">
    <property type="entry name" value="ETHRSPELEMNT"/>
</dbReference>
<dbReference type="EMBL" id="LRBV02000006">
    <property type="status" value="NOT_ANNOTATED_CDS"/>
    <property type="molecule type" value="Genomic_DNA"/>
</dbReference>
<dbReference type="GeneID" id="115994143"/>
<dbReference type="KEGG" id="qlo:115994143"/>
<keyword evidence="3" id="KW-0238">DNA-binding</keyword>
<keyword evidence="8" id="KW-0472">Membrane</keyword>
<dbReference type="EnsemblPlants" id="QL06p044858:mrna">
    <property type="protein sequence ID" value="QL06p044858:mrna:CDS:1"/>
    <property type="gene ID" value="QL06p044858"/>
</dbReference>
<evidence type="ECO:0000256" key="8">
    <source>
        <dbReference type="SAM" id="Phobius"/>
    </source>
</evidence>
<keyword evidence="2" id="KW-0805">Transcription regulation</keyword>
<feature type="domain" description="AP2/ERF" evidence="9">
    <location>
        <begin position="61"/>
        <end position="118"/>
    </location>
</feature>
<evidence type="ECO:0000256" key="5">
    <source>
        <dbReference type="ARBA" id="ARBA00023163"/>
    </source>
</evidence>
<dbReference type="AlphaFoldDB" id="A0A7N2M072"/>
<dbReference type="InParanoid" id="A0A7N2M072"/>
<evidence type="ECO:0000256" key="6">
    <source>
        <dbReference type="ARBA" id="ARBA00023242"/>
    </source>
</evidence>
<dbReference type="OrthoDB" id="1642976at2759"/>
<comment type="similarity">
    <text evidence="7">Belongs to the AP2/ERF transcription factor family. ERF subfamily.</text>
</comment>
<name>A0A7N2M072_QUELO</name>
<keyword evidence="11" id="KW-1185">Reference proteome</keyword>
<dbReference type="InterPro" id="IPR001471">
    <property type="entry name" value="AP2/ERF_dom"/>
</dbReference>
<dbReference type="PROSITE" id="PS51032">
    <property type="entry name" value="AP2_ERF"/>
    <property type="match status" value="1"/>
</dbReference>
<protein>
    <recommendedName>
        <fullName evidence="9">AP2/ERF domain-containing protein</fullName>
    </recommendedName>
</protein>
<dbReference type="SMART" id="SM00380">
    <property type="entry name" value="AP2"/>
    <property type="match status" value="1"/>
</dbReference>
<dbReference type="GO" id="GO:0003677">
    <property type="term" value="F:DNA binding"/>
    <property type="evidence" value="ECO:0007669"/>
    <property type="project" value="UniProtKB-KW"/>
</dbReference>
<reference evidence="10" key="2">
    <citation type="submission" date="2021-01" db="UniProtKB">
        <authorList>
            <consortium name="EnsemblPlants"/>
        </authorList>
    </citation>
    <scope>IDENTIFICATION</scope>
</reference>
<evidence type="ECO:0000313" key="11">
    <source>
        <dbReference type="Proteomes" id="UP000594261"/>
    </source>
</evidence>
<dbReference type="SUPFAM" id="SSF54171">
    <property type="entry name" value="DNA-binding domain"/>
    <property type="match status" value="1"/>
</dbReference>
<dbReference type="PANTHER" id="PTHR31839">
    <property type="entry name" value="DEHYDRATION-RESPONSIVE ELEMENT-BINDING PROTEIN 1D"/>
    <property type="match status" value="1"/>
</dbReference>
<evidence type="ECO:0000256" key="2">
    <source>
        <dbReference type="ARBA" id="ARBA00023015"/>
    </source>
</evidence>
<dbReference type="InterPro" id="IPR045277">
    <property type="entry name" value="DRE1A-I"/>
</dbReference>
<organism evidence="10 11">
    <name type="scientific">Quercus lobata</name>
    <name type="common">Valley oak</name>
    <dbReference type="NCBI Taxonomy" id="97700"/>
    <lineage>
        <taxon>Eukaryota</taxon>
        <taxon>Viridiplantae</taxon>
        <taxon>Streptophyta</taxon>
        <taxon>Embryophyta</taxon>
        <taxon>Tracheophyta</taxon>
        <taxon>Spermatophyta</taxon>
        <taxon>Magnoliopsida</taxon>
        <taxon>eudicotyledons</taxon>
        <taxon>Gunneridae</taxon>
        <taxon>Pentapetalae</taxon>
        <taxon>rosids</taxon>
        <taxon>fabids</taxon>
        <taxon>Fagales</taxon>
        <taxon>Fagaceae</taxon>
        <taxon>Quercus</taxon>
    </lineage>
</organism>
<keyword evidence="4" id="KW-0010">Activator</keyword>
<keyword evidence="6" id="KW-0539">Nucleus</keyword>
<comment type="subcellular location">
    <subcellularLocation>
        <location evidence="1">Nucleus</location>
    </subcellularLocation>
</comment>
<keyword evidence="8" id="KW-1133">Transmembrane helix</keyword>
<accession>A0A7N2M072</accession>
<dbReference type="Proteomes" id="UP000594261">
    <property type="component" value="Chromosome 6"/>
</dbReference>
<evidence type="ECO:0000259" key="9">
    <source>
        <dbReference type="PROSITE" id="PS51032"/>
    </source>
</evidence>
<dbReference type="FunCoup" id="A0A7N2M072">
    <property type="interactions" value="310"/>
</dbReference>
<dbReference type="RefSeq" id="XP_030974050.1">
    <property type="nucleotide sequence ID" value="XM_031118190.1"/>
</dbReference>
<dbReference type="GO" id="GO:0003700">
    <property type="term" value="F:DNA-binding transcription factor activity"/>
    <property type="evidence" value="ECO:0007669"/>
    <property type="project" value="InterPro"/>
</dbReference>
<dbReference type="OMA" id="SEEEDMC"/>
<dbReference type="GO" id="GO:0005634">
    <property type="term" value="C:nucleus"/>
    <property type="evidence" value="ECO:0007669"/>
    <property type="project" value="UniProtKB-SubCell"/>
</dbReference>
<dbReference type="Pfam" id="PF00847">
    <property type="entry name" value="AP2"/>
    <property type="match status" value="1"/>
</dbReference>